<evidence type="ECO:0000313" key="2">
    <source>
        <dbReference type="EMBL" id="KAL2544063.1"/>
    </source>
</evidence>
<dbReference type="PANTHER" id="PTHR11374:SF64">
    <property type="entry name" value="UDP-GLUCOSE 6-DEHYDROGENASE 2"/>
    <property type="match status" value="1"/>
</dbReference>
<organism evidence="2 3">
    <name type="scientific">Forsythia ovata</name>
    <dbReference type="NCBI Taxonomy" id="205694"/>
    <lineage>
        <taxon>Eukaryota</taxon>
        <taxon>Viridiplantae</taxon>
        <taxon>Streptophyta</taxon>
        <taxon>Embryophyta</taxon>
        <taxon>Tracheophyta</taxon>
        <taxon>Spermatophyta</taxon>
        <taxon>Magnoliopsida</taxon>
        <taxon>eudicotyledons</taxon>
        <taxon>Gunneridae</taxon>
        <taxon>Pentapetalae</taxon>
        <taxon>asterids</taxon>
        <taxon>lamiids</taxon>
        <taxon>Lamiales</taxon>
        <taxon>Oleaceae</taxon>
        <taxon>Forsythieae</taxon>
        <taxon>Forsythia</taxon>
    </lineage>
</organism>
<accession>A0ABD1W324</accession>
<dbReference type="EMBL" id="JBFOLJ010000004">
    <property type="protein sequence ID" value="KAL2544063.1"/>
    <property type="molecule type" value="Genomic_DNA"/>
</dbReference>
<keyword evidence="3" id="KW-1185">Reference proteome</keyword>
<dbReference type="Proteomes" id="UP001604277">
    <property type="component" value="Unassembled WGS sequence"/>
</dbReference>
<dbReference type="PANTHER" id="PTHR11374">
    <property type="entry name" value="UDP-GLUCOSE DEHYDROGENASE/UDP-MANNAC DEHYDROGENASE"/>
    <property type="match status" value="1"/>
</dbReference>
<evidence type="ECO:0000313" key="3">
    <source>
        <dbReference type="Proteomes" id="UP001604277"/>
    </source>
</evidence>
<dbReference type="AlphaFoldDB" id="A0ABD1W324"/>
<name>A0ABD1W324_9LAMI</name>
<dbReference type="InterPro" id="IPR001732">
    <property type="entry name" value="UDP-Glc/GDP-Man_DH_N"/>
</dbReference>
<gene>
    <name evidence="2" type="ORF">Fot_13296</name>
</gene>
<reference evidence="3" key="1">
    <citation type="submission" date="2024-07" db="EMBL/GenBank/DDBJ databases">
        <title>Two chromosome-level genome assemblies of Korean endemic species Abeliophyllum distichum and Forsythia ovata (Oleaceae).</title>
        <authorList>
            <person name="Jang H."/>
        </authorList>
    </citation>
    <scope>NUCLEOTIDE SEQUENCE [LARGE SCALE GENOMIC DNA]</scope>
</reference>
<dbReference type="Pfam" id="PF03721">
    <property type="entry name" value="UDPG_MGDP_dh_N"/>
    <property type="match status" value="1"/>
</dbReference>
<evidence type="ECO:0000259" key="1">
    <source>
        <dbReference type="Pfam" id="PF03721"/>
    </source>
</evidence>
<feature type="domain" description="UDP-glucose/GDP-mannose dehydrogenase N-terminal" evidence="1">
    <location>
        <begin position="2"/>
        <end position="55"/>
    </location>
</feature>
<sequence>MIDDVSKSDKIVVEKSTVPVKTAEAIEIIMTNNSKGINFQILSNPKFLAEWIVIHAAPRRNGQKRGCGTGRSQIEKLCVNKTNIEASSAEQAHRLSRCQAELGHRLSRCQNGR</sequence>
<comment type="caution">
    <text evidence="2">The sequence shown here is derived from an EMBL/GenBank/DDBJ whole genome shotgun (WGS) entry which is preliminary data.</text>
</comment>
<proteinExistence type="predicted"/>
<dbReference type="InterPro" id="IPR028356">
    <property type="entry name" value="UDPglc_DH_euk"/>
</dbReference>
<protein>
    <submittedName>
        <fullName evidence="2">UDP-glucose 6-dehydrogenase 1</fullName>
    </submittedName>
</protein>
<dbReference type="Gene3D" id="3.40.50.720">
    <property type="entry name" value="NAD(P)-binding Rossmann-like Domain"/>
    <property type="match status" value="1"/>
</dbReference>